<sequence length="42" mass="4348">MSESTSKLPNLLTTDLGNVSKDKPPVILVLGMAGSGKSSFVQ</sequence>
<evidence type="ECO:0000313" key="2">
    <source>
        <dbReference type="WBParaSite" id="JU765_v2.g6730.t1"/>
    </source>
</evidence>
<name>A0AC34RGZ1_9BILA</name>
<accession>A0AC34RGZ1</accession>
<dbReference type="WBParaSite" id="JU765_v2.g6730.t1">
    <property type="protein sequence ID" value="JU765_v2.g6730.t1"/>
    <property type="gene ID" value="JU765_v2.g6730"/>
</dbReference>
<reference evidence="2" key="1">
    <citation type="submission" date="2022-11" db="UniProtKB">
        <authorList>
            <consortium name="WormBaseParasite"/>
        </authorList>
    </citation>
    <scope>IDENTIFICATION</scope>
</reference>
<organism evidence="1 2">
    <name type="scientific">Panagrolaimus sp. JU765</name>
    <dbReference type="NCBI Taxonomy" id="591449"/>
    <lineage>
        <taxon>Eukaryota</taxon>
        <taxon>Metazoa</taxon>
        <taxon>Ecdysozoa</taxon>
        <taxon>Nematoda</taxon>
        <taxon>Chromadorea</taxon>
        <taxon>Rhabditida</taxon>
        <taxon>Tylenchina</taxon>
        <taxon>Panagrolaimomorpha</taxon>
        <taxon>Panagrolaimoidea</taxon>
        <taxon>Panagrolaimidae</taxon>
        <taxon>Panagrolaimus</taxon>
    </lineage>
</organism>
<proteinExistence type="predicted"/>
<dbReference type="Proteomes" id="UP000887576">
    <property type="component" value="Unplaced"/>
</dbReference>
<protein>
    <submittedName>
        <fullName evidence="2">Uncharacterized protein</fullName>
    </submittedName>
</protein>
<evidence type="ECO:0000313" key="1">
    <source>
        <dbReference type="Proteomes" id="UP000887576"/>
    </source>
</evidence>